<dbReference type="RefSeq" id="WP_002628412.1">
    <property type="nucleotide sequence ID" value="NZ_ANAH02000069.1"/>
</dbReference>
<gene>
    <name evidence="2" type="ORF">D187_008260</name>
</gene>
<keyword evidence="3" id="KW-1185">Reference proteome</keyword>
<dbReference type="PANTHER" id="PTHR42993:SF1">
    <property type="entry name" value="MAOC-LIKE DEHYDRATASE DOMAIN-CONTAINING PROTEIN"/>
    <property type="match status" value="1"/>
</dbReference>
<dbReference type="Proteomes" id="UP000011682">
    <property type="component" value="Unassembled WGS sequence"/>
</dbReference>
<name>S9Q316_CYSF2</name>
<dbReference type="AlphaFoldDB" id="S9Q316"/>
<evidence type="ECO:0000259" key="1">
    <source>
        <dbReference type="Pfam" id="PF01575"/>
    </source>
</evidence>
<dbReference type="eggNOG" id="COG2030">
    <property type="taxonomic scope" value="Bacteria"/>
</dbReference>
<proteinExistence type="predicted"/>
<comment type="caution">
    <text evidence="2">The sequence shown here is derived from an EMBL/GenBank/DDBJ whole genome shotgun (WGS) entry which is preliminary data.</text>
</comment>
<sequence>MSDKTIIIEGLEALRAAVGRKLGNSEWKTLTDAEIARFAEATGDLQWIHLDRERCARESPFGVPVAHGYYTVSRIAGLIFEALEVRGFSLVLNYGLNKVRFPAPLKSGARYRLALELKEIKELPKGVEALLIATIEIEGEPKPACVAEVLYRYMLA</sequence>
<dbReference type="InterPro" id="IPR002539">
    <property type="entry name" value="MaoC-like_dom"/>
</dbReference>
<evidence type="ECO:0000313" key="2">
    <source>
        <dbReference type="EMBL" id="EPX55699.1"/>
    </source>
</evidence>
<accession>S9Q316</accession>
<reference evidence="2" key="1">
    <citation type="submission" date="2013-05" db="EMBL/GenBank/DDBJ databases">
        <title>Genome assembly of Cystobacter fuscus DSM 2262.</title>
        <authorList>
            <person name="Sharma G."/>
            <person name="Khatri I."/>
            <person name="Kaur C."/>
            <person name="Mayilraj S."/>
            <person name="Subramanian S."/>
        </authorList>
    </citation>
    <scope>NUCLEOTIDE SEQUENCE [LARGE SCALE GENOMIC DNA]</scope>
    <source>
        <strain evidence="2">DSM 2262</strain>
    </source>
</reference>
<dbReference type="OrthoDB" id="9801735at2"/>
<dbReference type="EMBL" id="ANAH02000069">
    <property type="protein sequence ID" value="EPX55699.1"/>
    <property type="molecule type" value="Genomic_DNA"/>
</dbReference>
<dbReference type="SUPFAM" id="SSF54637">
    <property type="entry name" value="Thioesterase/thiol ester dehydrase-isomerase"/>
    <property type="match status" value="1"/>
</dbReference>
<dbReference type="InterPro" id="IPR029069">
    <property type="entry name" value="HotDog_dom_sf"/>
</dbReference>
<dbReference type="PANTHER" id="PTHR42993">
    <property type="entry name" value="MAOC-LIKE DEHYDRATASE DOMAIN-CONTAINING PROTEIN"/>
    <property type="match status" value="1"/>
</dbReference>
<feature type="domain" description="MaoC-like" evidence="1">
    <location>
        <begin position="16"/>
        <end position="123"/>
    </location>
</feature>
<dbReference type="CDD" id="cd03450">
    <property type="entry name" value="NodN"/>
    <property type="match status" value="1"/>
</dbReference>
<dbReference type="Gene3D" id="3.10.129.10">
    <property type="entry name" value="Hotdog Thioesterase"/>
    <property type="match status" value="1"/>
</dbReference>
<dbReference type="Pfam" id="PF01575">
    <property type="entry name" value="MaoC_dehydratas"/>
    <property type="match status" value="1"/>
</dbReference>
<protein>
    <submittedName>
        <fullName evidence="2">Acyl dehydratase</fullName>
    </submittedName>
</protein>
<organism evidence="2 3">
    <name type="scientific">Cystobacter fuscus (strain ATCC 25194 / DSM 2262 / NBRC 100088 / M29)</name>
    <dbReference type="NCBI Taxonomy" id="1242864"/>
    <lineage>
        <taxon>Bacteria</taxon>
        <taxon>Pseudomonadati</taxon>
        <taxon>Myxococcota</taxon>
        <taxon>Myxococcia</taxon>
        <taxon>Myxococcales</taxon>
        <taxon>Cystobacterineae</taxon>
        <taxon>Archangiaceae</taxon>
        <taxon>Cystobacter</taxon>
    </lineage>
</organism>
<dbReference type="InterPro" id="IPR039375">
    <property type="entry name" value="NodN-like"/>
</dbReference>
<evidence type="ECO:0000313" key="3">
    <source>
        <dbReference type="Proteomes" id="UP000011682"/>
    </source>
</evidence>